<dbReference type="EC" id="2.7.1.24" evidence="3 4"/>
<dbReference type="GO" id="GO:0005524">
    <property type="term" value="F:ATP binding"/>
    <property type="evidence" value="ECO:0007669"/>
    <property type="project" value="UniProtKB-UniRule"/>
</dbReference>
<dbReference type="UniPathway" id="UPA00241">
    <property type="reaction ID" value="UER00356"/>
</dbReference>
<evidence type="ECO:0000256" key="4">
    <source>
        <dbReference type="NCBIfam" id="TIGR00152"/>
    </source>
</evidence>
<comment type="similarity">
    <text evidence="3">Belongs to the CoaE family.</text>
</comment>
<keyword evidence="3" id="KW-0808">Transferase</keyword>
<dbReference type="GO" id="GO:0005737">
    <property type="term" value="C:cytoplasm"/>
    <property type="evidence" value="ECO:0007669"/>
    <property type="project" value="UniProtKB-SubCell"/>
</dbReference>
<proteinExistence type="inferred from homology"/>
<keyword evidence="3" id="KW-0173">Coenzyme A biosynthesis</keyword>
<dbReference type="GO" id="GO:0015937">
    <property type="term" value="P:coenzyme A biosynthetic process"/>
    <property type="evidence" value="ECO:0007669"/>
    <property type="project" value="UniProtKB-UniRule"/>
</dbReference>
<dbReference type="HAMAP" id="MF_00376">
    <property type="entry name" value="Dephospho_CoA_kinase"/>
    <property type="match status" value="1"/>
</dbReference>
<keyword evidence="3 5" id="KW-0418">Kinase</keyword>
<protein>
    <recommendedName>
        <fullName evidence="3 4">Dephospho-CoA kinase</fullName>
        <ecNumber evidence="3 4">2.7.1.24</ecNumber>
    </recommendedName>
    <alternativeName>
        <fullName evidence="3">Dephosphocoenzyme A kinase</fullName>
    </alternativeName>
</protein>
<dbReference type="SUPFAM" id="SSF52540">
    <property type="entry name" value="P-loop containing nucleoside triphosphate hydrolases"/>
    <property type="match status" value="1"/>
</dbReference>
<evidence type="ECO:0000256" key="3">
    <source>
        <dbReference type="HAMAP-Rule" id="MF_00376"/>
    </source>
</evidence>
<dbReference type="PANTHER" id="PTHR10695:SF46">
    <property type="entry name" value="BIFUNCTIONAL COENZYME A SYNTHASE-RELATED"/>
    <property type="match status" value="1"/>
</dbReference>
<dbReference type="InterPro" id="IPR027417">
    <property type="entry name" value="P-loop_NTPase"/>
</dbReference>
<dbReference type="InterPro" id="IPR001977">
    <property type="entry name" value="Depp_CoAkinase"/>
</dbReference>
<dbReference type="GO" id="GO:0004140">
    <property type="term" value="F:dephospho-CoA kinase activity"/>
    <property type="evidence" value="ECO:0007669"/>
    <property type="project" value="UniProtKB-UniRule"/>
</dbReference>
<dbReference type="PANTHER" id="PTHR10695">
    <property type="entry name" value="DEPHOSPHO-COA KINASE-RELATED"/>
    <property type="match status" value="1"/>
</dbReference>
<gene>
    <name evidence="3" type="primary">coaE</name>
    <name evidence="5" type="ORF">COB11_02190</name>
</gene>
<dbReference type="Proteomes" id="UP000217838">
    <property type="component" value="Unassembled WGS sequence"/>
</dbReference>
<evidence type="ECO:0000313" key="6">
    <source>
        <dbReference type="Proteomes" id="UP000217838"/>
    </source>
</evidence>
<name>A0A2A4YMC1_UNCAE</name>
<feature type="binding site" evidence="3">
    <location>
        <begin position="14"/>
        <end position="19"/>
    </location>
    <ligand>
        <name>ATP</name>
        <dbReference type="ChEBI" id="CHEBI:30616"/>
    </ligand>
</feature>
<dbReference type="Gene3D" id="3.40.50.300">
    <property type="entry name" value="P-loop containing nucleotide triphosphate hydrolases"/>
    <property type="match status" value="1"/>
</dbReference>
<accession>A0A2A4YMC1</accession>
<dbReference type="Pfam" id="PF01121">
    <property type="entry name" value="CoaE"/>
    <property type="match status" value="1"/>
</dbReference>
<comment type="function">
    <text evidence="3">Catalyzes the phosphorylation of the 3'-hydroxyl group of dephosphocoenzyme A to form coenzyme A.</text>
</comment>
<comment type="pathway">
    <text evidence="3">Cofactor biosynthesis; coenzyme A biosynthesis; CoA from (R)-pantothenate: step 5/5.</text>
</comment>
<dbReference type="PROSITE" id="PS51219">
    <property type="entry name" value="DPCK"/>
    <property type="match status" value="1"/>
</dbReference>
<comment type="caution">
    <text evidence="5">The sequence shown here is derived from an EMBL/GenBank/DDBJ whole genome shotgun (WGS) entry which is preliminary data.</text>
</comment>
<keyword evidence="2 3" id="KW-0067">ATP-binding</keyword>
<evidence type="ECO:0000256" key="1">
    <source>
        <dbReference type="ARBA" id="ARBA00022741"/>
    </source>
</evidence>
<dbReference type="NCBIfam" id="TIGR00152">
    <property type="entry name" value="dephospho-CoA kinase"/>
    <property type="match status" value="1"/>
</dbReference>
<dbReference type="EMBL" id="NVUU01000018">
    <property type="protein sequence ID" value="PCI95467.1"/>
    <property type="molecule type" value="Genomic_DNA"/>
</dbReference>
<organism evidence="5 6">
    <name type="scientific">Aerophobetes bacterium</name>
    <dbReference type="NCBI Taxonomy" id="2030807"/>
    <lineage>
        <taxon>Bacteria</taxon>
        <taxon>Candidatus Aerophobota</taxon>
    </lineage>
</organism>
<dbReference type="CDD" id="cd02022">
    <property type="entry name" value="DPCK"/>
    <property type="match status" value="1"/>
</dbReference>
<evidence type="ECO:0000313" key="5">
    <source>
        <dbReference type="EMBL" id="PCI95467.1"/>
    </source>
</evidence>
<keyword evidence="1 3" id="KW-0547">Nucleotide-binding</keyword>
<reference evidence="6" key="1">
    <citation type="submission" date="2017-08" db="EMBL/GenBank/DDBJ databases">
        <title>A dynamic microbial community with high functional redundancy inhabits the cold, oxic subseafloor aquifer.</title>
        <authorList>
            <person name="Tully B.J."/>
            <person name="Wheat C.G."/>
            <person name="Glazer B.T."/>
            <person name="Huber J.A."/>
        </authorList>
    </citation>
    <scope>NUCLEOTIDE SEQUENCE [LARGE SCALE GENOMIC DNA]</scope>
</reference>
<comment type="catalytic activity">
    <reaction evidence="3">
        <text>3'-dephospho-CoA + ATP = ADP + CoA + H(+)</text>
        <dbReference type="Rhea" id="RHEA:18245"/>
        <dbReference type="ChEBI" id="CHEBI:15378"/>
        <dbReference type="ChEBI" id="CHEBI:30616"/>
        <dbReference type="ChEBI" id="CHEBI:57287"/>
        <dbReference type="ChEBI" id="CHEBI:57328"/>
        <dbReference type="ChEBI" id="CHEBI:456216"/>
        <dbReference type="EC" id="2.7.1.24"/>
    </reaction>
</comment>
<comment type="subcellular location">
    <subcellularLocation>
        <location evidence="3">Cytoplasm</location>
    </subcellularLocation>
</comment>
<keyword evidence="3" id="KW-0963">Cytoplasm</keyword>
<evidence type="ECO:0000256" key="2">
    <source>
        <dbReference type="ARBA" id="ARBA00022840"/>
    </source>
</evidence>
<dbReference type="AlphaFoldDB" id="A0A2A4YMC1"/>
<sequence>MLKLRKVGVTGRLASGKSLVCSVFKQHGAYVESADEVVHQLLTSDQKNIQRIISLLGQDVEENGRIDRIKVAEIVFSDKKKLSELEKILHPQVLDKLKQCYEKLQKQNEFSLYVVEAPLLFEAHWEGFFDTIITVVAHDELCKKRYEDTGHTDYLKRISRFMPVDEMIKKTDFIIKNNEAQKEVEKQTLDIINKL</sequence>